<sequence length="413" mass="46889">MLVSDLSQSYKQLLGEFTPTLQENFKDRFQNEMERTERRKEFIQTVHPLDPITVNDGDVKIVCTDLKLPWIPVFLPSKFELDLPNLSIAVQFSPFDLQVVGNCFDNNLAHPASDIKINVSDVTIEGNIGLVIISDSFVPEFLDVKCNYGDLKVPKMEFATSSGDLAEKIWPQVKRIVLSKLHDHLYPIIIDFSVMESLADEEAELRSYGENRGKLASKVLGGLLKNANEYLNDKSKQSISTPSLEVSCRGQNNMDNCVFRFSSGEFKEFSDLATASGPMIYEVDERVVILATLNIQKFKHTFEDIVIEFNNNHLNDRTSIQVYKSNIFMKLSFGKSDQQLSTLKLEEMEVRKISDIEIDSSPLDSVEFADSLRPIRDYWVTGYLRSGMEQIILNILTEAFGAALEKRQTQNVN</sequence>
<evidence type="ECO:0000313" key="2">
    <source>
        <dbReference type="Proteomes" id="UP000625711"/>
    </source>
</evidence>
<gene>
    <name evidence="1" type="ORF">GWI33_007407</name>
</gene>
<organism evidence="1 2">
    <name type="scientific">Rhynchophorus ferrugineus</name>
    <name type="common">Red palm weevil</name>
    <name type="synonym">Curculio ferrugineus</name>
    <dbReference type="NCBI Taxonomy" id="354439"/>
    <lineage>
        <taxon>Eukaryota</taxon>
        <taxon>Metazoa</taxon>
        <taxon>Ecdysozoa</taxon>
        <taxon>Arthropoda</taxon>
        <taxon>Hexapoda</taxon>
        <taxon>Insecta</taxon>
        <taxon>Pterygota</taxon>
        <taxon>Neoptera</taxon>
        <taxon>Endopterygota</taxon>
        <taxon>Coleoptera</taxon>
        <taxon>Polyphaga</taxon>
        <taxon>Cucujiformia</taxon>
        <taxon>Curculionidae</taxon>
        <taxon>Dryophthorinae</taxon>
        <taxon>Rhynchophorus</taxon>
    </lineage>
</organism>
<protein>
    <submittedName>
        <fullName evidence="1">Uncharacterized protein</fullName>
    </submittedName>
</protein>
<dbReference type="Proteomes" id="UP000625711">
    <property type="component" value="Unassembled WGS sequence"/>
</dbReference>
<dbReference type="OrthoDB" id="8187668at2759"/>
<evidence type="ECO:0000313" key="1">
    <source>
        <dbReference type="EMBL" id="KAF7279315.1"/>
    </source>
</evidence>
<accession>A0A834MGP7</accession>
<proteinExistence type="predicted"/>
<dbReference type="EMBL" id="JAACXV010000369">
    <property type="protein sequence ID" value="KAF7279315.1"/>
    <property type="molecule type" value="Genomic_DNA"/>
</dbReference>
<keyword evidence="2" id="KW-1185">Reference proteome</keyword>
<dbReference type="AlphaFoldDB" id="A0A834MGP7"/>
<reference evidence="1" key="1">
    <citation type="submission" date="2020-08" db="EMBL/GenBank/DDBJ databases">
        <title>Genome sequencing and assembly of the red palm weevil Rhynchophorus ferrugineus.</title>
        <authorList>
            <person name="Dias G.B."/>
            <person name="Bergman C.M."/>
            <person name="Manee M."/>
        </authorList>
    </citation>
    <scope>NUCLEOTIDE SEQUENCE</scope>
    <source>
        <strain evidence="1">AA-2017</strain>
        <tissue evidence="1">Whole larva</tissue>
    </source>
</reference>
<comment type="caution">
    <text evidence="1">The sequence shown here is derived from an EMBL/GenBank/DDBJ whole genome shotgun (WGS) entry which is preliminary data.</text>
</comment>
<name>A0A834MGP7_RHYFE</name>